<proteinExistence type="predicted"/>
<dbReference type="EMBL" id="UFUZ01000001">
    <property type="protein sequence ID" value="SUX26580.1"/>
    <property type="molecule type" value="Genomic_DNA"/>
</dbReference>
<reference evidence="1 2" key="1">
    <citation type="submission" date="2018-06" db="EMBL/GenBank/DDBJ databases">
        <authorList>
            <consortium name="Pathogen Informatics"/>
            <person name="Doyle S."/>
        </authorList>
    </citation>
    <scope>NUCLEOTIDE SEQUENCE [LARGE SCALE GENOMIC DNA]</scope>
    <source>
        <strain evidence="1 2">NCTC12264</strain>
    </source>
</reference>
<organism evidence="1 2">
    <name type="scientific">Campylobacter upsaliensis</name>
    <dbReference type="NCBI Taxonomy" id="28080"/>
    <lineage>
        <taxon>Bacteria</taxon>
        <taxon>Pseudomonadati</taxon>
        <taxon>Campylobacterota</taxon>
        <taxon>Epsilonproteobacteria</taxon>
        <taxon>Campylobacterales</taxon>
        <taxon>Campylobacteraceae</taxon>
        <taxon>Campylobacter</taxon>
    </lineage>
</organism>
<dbReference type="Proteomes" id="UP000254161">
    <property type="component" value="Unassembled WGS sequence"/>
</dbReference>
<gene>
    <name evidence="1" type="ORF">NCTC12264_00808</name>
</gene>
<dbReference type="AlphaFoldDB" id="A0A381EI21"/>
<sequence length="106" mass="10668">MGSGGIINRGTIGVQTTQPNGIKVTGSNNRAVAIENTGTINGGINVEGTLTGGTSSSHWGFHTSILNYKTISGGIKVDGTINMSSSAINNGYMGTVNGNIIVGAWG</sequence>
<accession>A0A381EI21</accession>
<dbReference type="RefSeq" id="WP_004275175.1">
    <property type="nucleotide sequence ID" value="NZ_JANKIR010000002.1"/>
</dbReference>
<protein>
    <submittedName>
        <fullName evidence="1">Uncharacterized protein</fullName>
    </submittedName>
</protein>
<evidence type="ECO:0000313" key="2">
    <source>
        <dbReference type="Proteomes" id="UP000254161"/>
    </source>
</evidence>
<evidence type="ECO:0000313" key="1">
    <source>
        <dbReference type="EMBL" id="SUX26580.1"/>
    </source>
</evidence>
<name>A0A381EI21_CAMUP</name>